<name>A0A314KWP9_NICAT</name>
<accession>A0A314KWP9</accession>
<evidence type="ECO:0000313" key="1">
    <source>
        <dbReference type="EMBL" id="OIT33961.1"/>
    </source>
</evidence>
<dbReference type="AlphaFoldDB" id="A0A314KWP9"/>
<protein>
    <submittedName>
        <fullName evidence="1">Uncharacterized protein</fullName>
    </submittedName>
</protein>
<proteinExistence type="predicted"/>
<evidence type="ECO:0000313" key="2">
    <source>
        <dbReference type="Proteomes" id="UP000187609"/>
    </source>
</evidence>
<reference evidence="1" key="1">
    <citation type="submission" date="2016-11" db="EMBL/GenBank/DDBJ databases">
        <title>The genome of Nicotiana attenuata.</title>
        <authorList>
            <person name="Xu S."/>
            <person name="Brockmoeller T."/>
            <person name="Gaquerel E."/>
            <person name="Navarro A."/>
            <person name="Kuhl H."/>
            <person name="Gase K."/>
            <person name="Ling Z."/>
            <person name="Zhou W."/>
            <person name="Kreitzer C."/>
            <person name="Stanke M."/>
            <person name="Tang H."/>
            <person name="Lyons E."/>
            <person name="Pandey P."/>
            <person name="Pandey S.P."/>
            <person name="Timmermann B."/>
            <person name="Baldwin I.T."/>
        </authorList>
    </citation>
    <scope>NUCLEOTIDE SEQUENCE [LARGE SCALE GENOMIC DNA]</scope>
    <source>
        <strain evidence="1">UT</strain>
    </source>
</reference>
<sequence>MTMTAPIIAITKLKKKSNSRYHSSVGNKGTWKQDAKGKPVHYKNMGNSSSVVNIGFKTYLSYKNKKFYPEDQKDGLADEGVGAVILQKFDEDRRDYVLCAIKKLKHVNSSSEISTMTLNNIFDVIDEVTSSVDGLLATNNCKDYYNMCKNSEHSETMAFQESMVMNNSIFEPLQVAAEPAEVPDYLYQWDGVPEIDVVADIVEPLAAVLEPEVTFFDRLFSCSNKI</sequence>
<organism evidence="1 2">
    <name type="scientific">Nicotiana attenuata</name>
    <name type="common">Coyote tobacco</name>
    <dbReference type="NCBI Taxonomy" id="49451"/>
    <lineage>
        <taxon>Eukaryota</taxon>
        <taxon>Viridiplantae</taxon>
        <taxon>Streptophyta</taxon>
        <taxon>Embryophyta</taxon>
        <taxon>Tracheophyta</taxon>
        <taxon>Spermatophyta</taxon>
        <taxon>Magnoliopsida</taxon>
        <taxon>eudicotyledons</taxon>
        <taxon>Gunneridae</taxon>
        <taxon>Pentapetalae</taxon>
        <taxon>asterids</taxon>
        <taxon>lamiids</taxon>
        <taxon>Solanales</taxon>
        <taxon>Solanaceae</taxon>
        <taxon>Nicotianoideae</taxon>
        <taxon>Nicotianeae</taxon>
        <taxon>Nicotiana</taxon>
    </lineage>
</organism>
<keyword evidence="2" id="KW-1185">Reference proteome</keyword>
<dbReference type="EMBL" id="MJEQ01000791">
    <property type="protein sequence ID" value="OIT33961.1"/>
    <property type="molecule type" value="Genomic_DNA"/>
</dbReference>
<gene>
    <name evidence="1" type="ORF">A4A49_32400</name>
</gene>
<dbReference type="Gramene" id="OIT33961">
    <property type="protein sequence ID" value="OIT33961"/>
    <property type="gene ID" value="A4A49_32400"/>
</dbReference>
<comment type="caution">
    <text evidence="1">The sequence shown here is derived from an EMBL/GenBank/DDBJ whole genome shotgun (WGS) entry which is preliminary data.</text>
</comment>
<dbReference type="Proteomes" id="UP000187609">
    <property type="component" value="Unassembled WGS sequence"/>
</dbReference>